<keyword evidence="4" id="KW-1185">Reference proteome</keyword>
<feature type="chain" id="PRO_5040361473" description="DUF1996 domain-containing protein" evidence="1">
    <location>
        <begin position="19"/>
        <end position="359"/>
    </location>
</feature>
<proteinExistence type="predicted"/>
<organism evidence="3 4">
    <name type="scientific">Dendryphion nanum</name>
    <dbReference type="NCBI Taxonomy" id="256645"/>
    <lineage>
        <taxon>Eukaryota</taxon>
        <taxon>Fungi</taxon>
        <taxon>Dikarya</taxon>
        <taxon>Ascomycota</taxon>
        <taxon>Pezizomycotina</taxon>
        <taxon>Dothideomycetes</taxon>
        <taxon>Pleosporomycetidae</taxon>
        <taxon>Pleosporales</taxon>
        <taxon>Torulaceae</taxon>
        <taxon>Dendryphion</taxon>
    </lineage>
</organism>
<feature type="domain" description="DUF1996" evidence="2">
    <location>
        <begin position="37"/>
        <end position="301"/>
    </location>
</feature>
<accession>A0A9P9CYY4</accession>
<feature type="signal peptide" evidence="1">
    <location>
        <begin position="1"/>
        <end position="18"/>
    </location>
</feature>
<evidence type="ECO:0000259" key="2">
    <source>
        <dbReference type="Pfam" id="PF09362"/>
    </source>
</evidence>
<reference evidence="3" key="1">
    <citation type="journal article" date="2021" name="Nat. Commun.">
        <title>Genetic determinants of endophytism in the Arabidopsis root mycobiome.</title>
        <authorList>
            <person name="Mesny F."/>
            <person name="Miyauchi S."/>
            <person name="Thiergart T."/>
            <person name="Pickel B."/>
            <person name="Atanasova L."/>
            <person name="Karlsson M."/>
            <person name="Huettel B."/>
            <person name="Barry K.W."/>
            <person name="Haridas S."/>
            <person name="Chen C."/>
            <person name="Bauer D."/>
            <person name="Andreopoulos W."/>
            <person name="Pangilinan J."/>
            <person name="LaButti K."/>
            <person name="Riley R."/>
            <person name="Lipzen A."/>
            <person name="Clum A."/>
            <person name="Drula E."/>
            <person name="Henrissat B."/>
            <person name="Kohler A."/>
            <person name="Grigoriev I.V."/>
            <person name="Martin F.M."/>
            <person name="Hacquard S."/>
        </authorList>
    </citation>
    <scope>NUCLEOTIDE SEQUENCE</scope>
    <source>
        <strain evidence="3">MPI-CAGE-CH-0243</strain>
    </source>
</reference>
<dbReference type="EMBL" id="JAGMWT010000031">
    <property type="protein sequence ID" value="KAH7109633.1"/>
    <property type="molecule type" value="Genomic_DNA"/>
</dbReference>
<keyword evidence="1" id="KW-0732">Signal</keyword>
<protein>
    <recommendedName>
        <fullName evidence="2">DUF1996 domain-containing protein</fullName>
    </recommendedName>
</protein>
<name>A0A9P9CYY4_9PLEO</name>
<gene>
    <name evidence="3" type="ORF">B0J11DRAFT_620329</name>
</gene>
<evidence type="ECO:0000313" key="3">
    <source>
        <dbReference type="EMBL" id="KAH7109633.1"/>
    </source>
</evidence>
<dbReference type="PANTHER" id="PTHR43662:SF2">
    <property type="entry name" value="DUF1996 DOMAIN-CONTAINING PROTEIN"/>
    <property type="match status" value="1"/>
</dbReference>
<dbReference type="OrthoDB" id="74764at2759"/>
<dbReference type="InterPro" id="IPR018535">
    <property type="entry name" value="DUF1996"/>
</dbReference>
<evidence type="ECO:0000256" key="1">
    <source>
        <dbReference type="SAM" id="SignalP"/>
    </source>
</evidence>
<sequence length="359" mass="39654">MRYCTAIRVLALAGGASAQVAHMLRFGCSQLTVERLDPLVNPGQVGTPHVHQIIGGNSFRPDMKPVEYDLVEHSTCTSCTFSEDFSNYWTAALYFKARNGTFRRVPQFENGGLRQNGGMTVYYIPPYDGVSNVTAFKPGFRMLAGEPTLRTTEGSSRGICHRCFEGANFEPFGGAPCTGNDTTHFPDHFCPGGIRTQVTFPTCWDGVNLDSPDHKSHVSYAIIPFEPYAEPTVSRPYTPALERGKCPDTHPVHLPQLMYEVMFETQAFPKSEWPEDGSQPFVFSMGDASGHGNHGDYMFGWKGDSLQRALNARCDNAKCKELLDQTPEESMKCTIPTTVKEEVGDTAWLTEIPGGVMPN</sequence>
<comment type="caution">
    <text evidence="3">The sequence shown here is derived from an EMBL/GenBank/DDBJ whole genome shotgun (WGS) entry which is preliminary data.</text>
</comment>
<dbReference type="Proteomes" id="UP000700596">
    <property type="component" value="Unassembled WGS sequence"/>
</dbReference>
<dbReference type="Pfam" id="PF09362">
    <property type="entry name" value="DUF1996"/>
    <property type="match status" value="1"/>
</dbReference>
<evidence type="ECO:0000313" key="4">
    <source>
        <dbReference type="Proteomes" id="UP000700596"/>
    </source>
</evidence>
<dbReference type="PANTHER" id="PTHR43662">
    <property type="match status" value="1"/>
</dbReference>
<dbReference type="AlphaFoldDB" id="A0A9P9CYY4"/>